<proteinExistence type="predicted"/>
<evidence type="ECO:0000256" key="1">
    <source>
        <dbReference type="SAM" id="Phobius"/>
    </source>
</evidence>
<keyword evidence="1" id="KW-0812">Transmembrane</keyword>
<dbReference type="Proteomes" id="UP000199406">
    <property type="component" value="Unassembled WGS sequence"/>
</dbReference>
<feature type="transmembrane region" description="Helical" evidence="1">
    <location>
        <begin position="20"/>
        <end position="41"/>
    </location>
</feature>
<evidence type="ECO:0000313" key="3">
    <source>
        <dbReference type="EMBL" id="SDG08720.1"/>
    </source>
</evidence>
<dbReference type="InterPro" id="IPR025637">
    <property type="entry name" value="DUF4333"/>
</dbReference>
<protein>
    <recommendedName>
        <fullName evidence="2">DUF4333 domain-containing protein</fullName>
    </recommendedName>
</protein>
<accession>A0A1G7RFA3</accession>
<evidence type="ECO:0000313" key="4">
    <source>
        <dbReference type="Proteomes" id="UP000199406"/>
    </source>
</evidence>
<keyword evidence="1" id="KW-1133">Transmembrane helix</keyword>
<feature type="domain" description="DUF4333" evidence="2">
    <location>
        <begin position="34"/>
        <end position="106"/>
    </location>
</feature>
<name>A0A1G7RFA3_9ACTN</name>
<organism evidence="3 4">
    <name type="scientific">Blastococcus aurantiacus</name>
    <dbReference type="NCBI Taxonomy" id="1550231"/>
    <lineage>
        <taxon>Bacteria</taxon>
        <taxon>Bacillati</taxon>
        <taxon>Actinomycetota</taxon>
        <taxon>Actinomycetes</taxon>
        <taxon>Geodermatophilales</taxon>
        <taxon>Geodermatophilaceae</taxon>
        <taxon>Blastococcus</taxon>
    </lineage>
</organism>
<dbReference type="STRING" id="1550231.SAMN05660662_0274"/>
<dbReference type="RefSeq" id="WP_176946503.1">
    <property type="nucleotide sequence ID" value="NZ_FNBT01000011.1"/>
</dbReference>
<sequence>MTDPDLAHDQSARRRSRAPFYGGILLIGLLVVLALTLSRWLGLGPTLLDTGEVERDVATQFEERFDVGVDVDCPQGMEVADGRDYECDAETDDGEDLELVITITDEEPAAYTWDVD</sequence>
<gene>
    <name evidence="3" type="ORF">SAMN05660662_0274</name>
</gene>
<dbReference type="EMBL" id="FNBT01000011">
    <property type="protein sequence ID" value="SDG08720.1"/>
    <property type="molecule type" value="Genomic_DNA"/>
</dbReference>
<keyword evidence="1" id="KW-0472">Membrane</keyword>
<keyword evidence="4" id="KW-1185">Reference proteome</keyword>
<reference evidence="4" key="1">
    <citation type="submission" date="2016-10" db="EMBL/GenBank/DDBJ databases">
        <authorList>
            <person name="Varghese N."/>
            <person name="Submissions S."/>
        </authorList>
    </citation>
    <scope>NUCLEOTIDE SEQUENCE [LARGE SCALE GENOMIC DNA]</scope>
    <source>
        <strain evidence="4">DSM 44268</strain>
    </source>
</reference>
<dbReference type="AlphaFoldDB" id="A0A1G7RFA3"/>
<evidence type="ECO:0000259" key="2">
    <source>
        <dbReference type="Pfam" id="PF14230"/>
    </source>
</evidence>
<dbReference type="Pfam" id="PF14230">
    <property type="entry name" value="DUF4333"/>
    <property type="match status" value="1"/>
</dbReference>